<feature type="compositionally biased region" description="Basic residues" evidence="9">
    <location>
        <begin position="1"/>
        <end position="11"/>
    </location>
</feature>
<keyword evidence="6 8" id="KW-1133">Transmembrane helix</keyword>
<dbReference type="Gene3D" id="1.10.3720.10">
    <property type="entry name" value="MetI-like"/>
    <property type="match status" value="1"/>
</dbReference>
<protein>
    <submittedName>
        <fullName evidence="11">Spermidine/putrescine transport system permease protein</fullName>
    </submittedName>
</protein>
<feature type="transmembrane region" description="Helical" evidence="8">
    <location>
        <begin position="139"/>
        <end position="156"/>
    </location>
</feature>
<dbReference type="AlphaFoldDB" id="A0A484HBN2"/>
<feature type="region of interest" description="Disordered" evidence="9">
    <location>
        <begin position="1"/>
        <end position="22"/>
    </location>
</feature>
<organism evidence="11">
    <name type="scientific">uncultured Desulfobacteraceae bacterium</name>
    <dbReference type="NCBI Taxonomy" id="218296"/>
    <lineage>
        <taxon>Bacteria</taxon>
        <taxon>Pseudomonadati</taxon>
        <taxon>Thermodesulfobacteriota</taxon>
        <taxon>Desulfobacteria</taxon>
        <taxon>Desulfobacterales</taxon>
        <taxon>Desulfobacteraceae</taxon>
        <taxon>environmental samples</taxon>
    </lineage>
</organism>
<evidence type="ECO:0000256" key="2">
    <source>
        <dbReference type="ARBA" id="ARBA00007069"/>
    </source>
</evidence>
<feature type="transmembrane region" description="Helical" evidence="8">
    <location>
        <begin position="43"/>
        <end position="70"/>
    </location>
</feature>
<gene>
    <name evidence="11" type="ORF">EPICR_10210</name>
</gene>
<dbReference type="GO" id="GO:0055085">
    <property type="term" value="P:transmembrane transport"/>
    <property type="evidence" value="ECO:0007669"/>
    <property type="project" value="InterPro"/>
</dbReference>
<name>A0A484HBN2_9BACT</name>
<comment type="subcellular location">
    <subcellularLocation>
        <location evidence="1 8">Cell membrane</location>
        <topology evidence="1 8">Multi-pass membrane protein</topology>
    </subcellularLocation>
</comment>
<evidence type="ECO:0000256" key="4">
    <source>
        <dbReference type="ARBA" id="ARBA00022475"/>
    </source>
</evidence>
<dbReference type="Pfam" id="PF00528">
    <property type="entry name" value="BPD_transp_1"/>
    <property type="match status" value="1"/>
</dbReference>
<dbReference type="InterPro" id="IPR000515">
    <property type="entry name" value="MetI-like"/>
</dbReference>
<feature type="transmembrane region" description="Helical" evidence="8">
    <location>
        <begin position="192"/>
        <end position="214"/>
    </location>
</feature>
<feature type="transmembrane region" description="Helical" evidence="8">
    <location>
        <begin position="235"/>
        <end position="265"/>
    </location>
</feature>
<dbReference type="CDD" id="cd06261">
    <property type="entry name" value="TM_PBP2"/>
    <property type="match status" value="1"/>
</dbReference>
<dbReference type="PROSITE" id="PS50928">
    <property type="entry name" value="ABC_TM1"/>
    <property type="match status" value="1"/>
</dbReference>
<keyword evidence="7 8" id="KW-0472">Membrane</keyword>
<evidence type="ECO:0000259" key="10">
    <source>
        <dbReference type="PROSITE" id="PS50928"/>
    </source>
</evidence>
<keyword evidence="3 8" id="KW-0813">Transport</keyword>
<evidence type="ECO:0000256" key="6">
    <source>
        <dbReference type="ARBA" id="ARBA00022989"/>
    </source>
</evidence>
<dbReference type="PANTHER" id="PTHR42929:SF1">
    <property type="entry name" value="INNER MEMBRANE ABC TRANSPORTER PERMEASE PROTEIN YDCU-RELATED"/>
    <property type="match status" value="1"/>
</dbReference>
<sequence>MPIHNMKKNRIKTSPSPSPESPDALITWRGELARPRTLLKRGLALLTPGMAWFAVFLLIPGLVLIAVSFAGRGEFGELVWEFSADNYKRLAGFGAFGWTSNYLMIFLRSIKTAFVTTALCVAVSYPLAFFIAARPERTRYFWLTLVIIPFWTNMVIRAYAWFLILSPDLPFAGIAAFFGLVEPGSPLYPGPLAVYLGMVSIFLPFTALPIYAVVERLDWEVAEAARDLFASAPRVFFQAILPQTLPGLYVGIILSFAPAMGVFVIPDLLGGAKYMLVGNLIRDQFGAGRDWAFGAAVSMALTALSFVGIYFFTRKARGGRQA</sequence>
<feature type="transmembrane region" description="Helical" evidence="8">
    <location>
        <begin position="291"/>
        <end position="312"/>
    </location>
</feature>
<proteinExistence type="inferred from homology"/>
<evidence type="ECO:0000256" key="5">
    <source>
        <dbReference type="ARBA" id="ARBA00022692"/>
    </source>
</evidence>
<dbReference type="InterPro" id="IPR035906">
    <property type="entry name" value="MetI-like_sf"/>
</dbReference>
<dbReference type="EMBL" id="CAACVI010000001">
    <property type="protein sequence ID" value="VEN72711.1"/>
    <property type="molecule type" value="Genomic_DNA"/>
</dbReference>
<keyword evidence="5 8" id="KW-0812">Transmembrane</keyword>
<dbReference type="GO" id="GO:0005886">
    <property type="term" value="C:plasma membrane"/>
    <property type="evidence" value="ECO:0007669"/>
    <property type="project" value="UniProtKB-SubCell"/>
</dbReference>
<keyword evidence="4" id="KW-1003">Cell membrane</keyword>
<evidence type="ECO:0000256" key="3">
    <source>
        <dbReference type="ARBA" id="ARBA00022448"/>
    </source>
</evidence>
<feature type="domain" description="ABC transmembrane type-1" evidence="10">
    <location>
        <begin position="106"/>
        <end position="312"/>
    </location>
</feature>
<evidence type="ECO:0000256" key="1">
    <source>
        <dbReference type="ARBA" id="ARBA00004651"/>
    </source>
</evidence>
<feature type="transmembrane region" description="Helical" evidence="8">
    <location>
        <begin position="114"/>
        <end position="133"/>
    </location>
</feature>
<evidence type="ECO:0000256" key="8">
    <source>
        <dbReference type="RuleBase" id="RU363032"/>
    </source>
</evidence>
<evidence type="ECO:0000256" key="9">
    <source>
        <dbReference type="SAM" id="MobiDB-lite"/>
    </source>
</evidence>
<dbReference type="SUPFAM" id="SSF161098">
    <property type="entry name" value="MetI-like"/>
    <property type="match status" value="1"/>
</dbReference>
<reference evidence="11" key="1">
    <citation type="submission" date="2019-01" db="EMBL/GenBank/DDBJ databases">
        <authorList>
            <consortium name="Genoscope - CEA"/>
            <person name="William W."/>
        </authorList>
    </citation>
    <scope>NUCLEOTIDE SEQUENCE</scope>
    <source>
        <strain evidence="11">CR-1</strain>
    </source>
</reference>
<evidence type="ECO:0000313" key="11">
    <source>
        <dbReference type="EMBL" id="VEN72711.1"/>
    </source>
</evidence>
<evidence type="ECO:0000256" key="7">
    <source>
        <dbReference type="ARBA" id="ARBA00023136"/>
    </source>
</evidence>
<accession>A0A484HBN2</accession>
<dbReference type="PANTHER" id="PTHR42929">
    <property type="entry name" value="INNER MEMBRANE ABC TRANSPORTER PERMEASE PROTEIN YDCU-RELATED-RELATED"/>
    <property type="match status" value="1"/>
</dbReference>
<comment type="similarity">
    <text evidence="2">Belongs to the binding-protein-dependent transport system permease family. CysTW subfamily.</text>
</comment>